<feature type="active site" evidence="18">
    <location>
        <position position="281"/>
    </location>
</feature>
<evidence type="ECO:0000256" key="6">
    <source>
        <dbReference type="ARBA" id="ARBA00022490"/>
    </source>
</evidence>
<dbReference type="InterPro" id="IPR011761">
    <property type="entry name" value="ATP-grasp"/>
</dbReference>
<evidence type="ECO:0000256" key="20">
    <source>
        <dbReference type="PROSITE-ProRule" id="PRU00409"/>
    </source>
</evidence>
<keyword evidence="10 20" id="KW-0067">ATP-binding</keyword>
<comment type="caution">
    <text evidence="22">The sequence shown here is derived from an EMBL/GenBank/DDBJ whole genome shotgun (WGS) entry which is preliminary data.</text>
</comment>
<feature type="binding site" evidence="19">
    <location>
        <position position="270"/>
    </location>
    <ligand>
        <name>Mg(2+)</name>
        <dbReference type="ChEBI" id="CHEBI:18420"/>
        <label>2</label>
    </ligand>
</feature>
<reference evidence="22" key="1">
    <citation type="submission" date="2021-07" db="EMBL/GenBank/DDBJ databases">
        <title>New genus and species of the family Alcaligenaceae.</title>
        <authorList>
            <person name="Hahn M.W."/>
        </authorList>
    </citation>
    <scope>NUCLEOTIDE SEQUENCE</scope>
    <source>
        <strain evidence="22">LF4-65</strain>
    </source>
</reference>
<dbReference type="Pfam" id="PF01820">
    <property type="entry name" value="Dala_Dala_lig_N"/>
    <property type="match status" value="1"/>
</dbReference>
<feature type="binding site" evidence="19">
    <location>
        <position position="270"/>
    </location>
    <ligand>
        <name>Mg(2+)</name>
        <dbReference type="ChEBI" id="CHEBI:18420"/>
        <label>1</label>
    </ligand>
</feature>
<dbReference type="PROSITE" id="PS00844">
    <property type="entry name" value="DALA_DALA_LIGASE_2"/>
    <property type="match status" value="1"/>
</dbReference>
<accession>A0A953NAD4</accession>
<name>A0A953NAD4_9BURK</name>
<keyword evidence="15 17" id="KW-0961">Cell wall biogenesis/degradation</keyword>
<dbReference type="InterPro" id="IPR011127">
    <property type="entry name" value="Dala_Dala_lig_N"/>
</dbReference>
<evidence type="ECO:0000256" key="8">
    <source>
        <dbReference type="ARBA" id="ARBA00022723"/>
    </source>
</evidence>
<dbReference type="GO" id="GO:0008716">
    <property type="term" value="F:D-alanine-D-alanine ligase activity"/>
    <property type="evidence" value="ECO:0007669"/>
    <property type="project" value="UniProtKB-UniRule"/>
</dbReference>
<dbReference type="PROSITE" id="PS50975">
    <property type="entry name" value="ATP_GRASP"/>
    <property type="match status" value="1"/>
</dbReference>
<evidence type="ECO:0000256" key="5">
    <source>
        <dbReference type="ARBA" id="ARBA00012216"/>
    </source>
</evidence>
<sequence length="315" mass="33547">MTYPMGRVGVLYGGKSAEREVSIMSGTGVHAALVSQGVDAHLFDTGIHSLSELADAKFDRVFIALHGRFGEDGTIQGALELLGIPYTGSGPMASSLAMDKIMTKRIWIEADLPTPGYAALLDEQSVKSAVDRLGLPLMMKPPHEGSTLGIVKAVQASDAVGAYRHAAQYDDVVLAEQFISGRELTVAILGGGDSARALPLIEIVAPDGNYDYQNKYFSDDTRYLCPAPIEPALAAHIAQISVQAYRALGCEGWGRADVILDAAGKAWLIEMNTSPGMTGHSLVPMAAKAVGMDYPSLCMHILSEARCKVGRLKQE</sequence>
<evidence type="ECO:0000256" key="2">
    <source>
        <dbReference type="ARBA" id="ARBA00003921"/>
    </source>
</evidence>
<dbReference type="GO" id="GO:0046872">
    <property type="term" value="F:metal ion binding"/>
    <property type="evidence" value="ECO:0007669"/>
    <property type="project" value="UniProtKB-KW"/>
</dbReference>
<evidence type="ECO:0000256" key="17">
    <source>
        <dbReference type="HAMAP-Rule" id="MF_00047"/>
    </source>
</evidence>
<comment type="similarity">
    <text evidence="4 17">Belongs to the D-alanine--D-alanine ligase family.</text>
</comment>
<dbReference type="InterPro" id="IPR013815">
    <property type="entry name" value="ATP_grasp_subdomain_1"/>
</dbReference>
<evidence type="ECO:0000256" key="12">
    <source>
        <dbReference type="ARBA" id="ARBA00022960"/>
    </source>
</evidence>
<comment type="cofactor">
    <cofactor evidence="1">
        <name>Mn(2+)</name>
        <dbReference type="ChEBI" id="CHEBI:29035"/>
    </cofactor>
</comment>
<dbReference type="SUPFAM" id="SSF52440">
    <property type="entry name" value="PreATP-grasp domain"/>
    <property type="match status" value="1"/>
</dbReference>
<dbReference type="RefSeq" id="WP_259662162.1">
    <property type="nucleotide sequence ID" value="NZ_JAHXRI010000010.1"/>
</dbReference>
<evidence type="ECO:0000256" key="3">
    <source>
        <dbReference type="ARBA" id="ARBA00004496"/>
    </source>
</evidence>
<evidence type="ECO:0000313" key="22">
    <source>
        <dbReference type="EMBL" id="MBZ1351782.1"/>
    </source>
</evidence>
<dbReference type="InterPro" id="IPR000291">
    <property type="entry name" value="D-Ala_lig_Van_CS"/>
</dbReference>
<dbReference type="Gene3D" id="3.30.470.20">
    <property type="entry name" value="ATP-grasp fold, B domain"/>
    <property type="match status" value="1"/>
</dbReference>
<comment type="pathway">
    <text evidence="17">Cell wall biogenesis; peptidoglycan biosynthesis.</text>
</comment>
<evidence type="ECO:0000256" key="1">
    <source>
        <dbReference type="ARBA" id="ARBA00001936"/>
    </source>
</evidence>
<gene>
    <name evidence="17" type="primary">ddl</name>
    <name evidence="22" type="ORF">KZZ10_14120</name>
</gene>
<dbReference type="EMBL" id="JAHXRI010000010">
    <property type="protein sequence ID" value="MBZ1351782.1"/>
    <property type="molecule type" value="Genomic_DNA"/>
</dbReference>
<evidence type="ECO:0000256" key="7">
    <source>
        <dbReference type="ARBA" id="ARBA00022598"/>
    </source>
</evidence>
<feature type="binding site" evidence="19">
    <location>
        <position position="257"/>
    </location>
    <ligand>
        <name>Mg(2+)</name>
        <dbReference type="ChEBI" id="CHEBI:18420"/>
        <label>1</label>
    </ligand>
</feature>
<evidence type="ECO:0000256" key="15">
    <source>
        <dbReference type="ARBA" id="ARBA00023316"/>
    </source>
</evidence>
<keyword evidence="12 17" id="KW-0133">Cell shape</keyword>
<keyword evidence="9 20" id="KW-0547">Nucleotide-binding</keyword>
<dbReference type="Pfam" id="PF07478">
    <property type="entry name" value="Dala_Dala_lig_C"/>
    <property type="match status" value="1"/>
</dbReference>
<dbReference type="FunFam" id="3.30.470.20:FF:000008">
    <property type="entry name" value="D-alanine--D-alanine ligase"/>
    <property type="match status" value="1"/>
</dbReference>
<evidence type="ECO:0000256" key="14">
    <source>
        <dbReference type="ARBA" id="ARBA00023211"/>
    </source>
</evidence>
<dbReference type="Gene3D" id="3.40.50.20">
    <property type="match status" value="1"/>
</dbReference>
<dbReference type="PIRSF" id="PIRSF039102">
    <property type="entry name" value="Ddl/VanB"/>
    <property type="match status" value="1"/>
</dbReference>
<dbReference type="PANTHER" id="PTHR23132">
    <property type="entry name" value="D-ALANINE--D-ALANINE LIGASE"/>
    <property type="match status" value="1"/>
</dbReference>
<dbReference type="Proteomes" id="UP000739565">
    <property type="component" value="Unassembled WGS sequence"/>
</dbReference>
<comment type="cofactor">
    <cofactor evidence="19">
        <name>Mg(2+)</name>
        <dbReference type="ChEBI" id="CHEBI:18420"/>
    </cofactor>
    <cofactor evidence="19">
        <name>Mn(2+)</name>
        <dbReference type="ChEBI" id="CHEBI:29035"/>
    </cofactor>
    <text evidence="19">Binds 2 magnesium or manganese ions per subunit.</text>
</comment>
<feature type="binding site" evidence="19">
    <location>
        <position position="272"/>
    </location>
    <ligand>
        <name>Mg(2+)</name>
        <dbReference type="ChEBI" id="CHEBI:18420"/>
        <label>2</label>
    </ligand>
</feature>
<comment type="subcellular location">
    <subcellularLocation>
        <location evidence="3 17">Cytoplasm</location>
    </subcellularLocation>
</comment>
<feature type="active site" evidence="18">
    <location>
        <position position="146"/>
    </location>
</feature>
<dbReference type="NCBIfam" id="NF002378">
    <property type="entry name" value="PRK01372.1"/>
    <property type="match status" value="1"/>
</dbReference>
<evidence type="ECO:0000256" key="18">
    <source>
        <dbReference type="PIRSR" id="PIRSR039102-1"/>
    </source>
</evidence>
<dbReference type="GO" id="GO:0005524">
    <property type="term" value="F:ATP binding"/>
    <property type="evidence" value="ECO:0007669"/>
    <property type="project" value="UniProtKB-UniRule"/>
</dbReference>
<keyword evidence="23" id="KW-1185">Reference proteome</keyword>
<evidence type="ECO:0000256" key="13">
    <source>
        <dbReference type="ARBA" id="ARBA00022984"/>
    </source>
</evidence>
<keyword evidence="7 17" id="KW-0436">Ligase</keyword>
<organism evidence="22 23">
    <name type="scientific">Zwartia hollandica</name>
    <dbReference type="NCBI Taxonomy" id="324606"/>
    <lineage>
        <taxon>Bacteria</taxon>
        <taxon>Pseudomonadati</taxon>
        <taxon>Pseudomonadota</taxon>
        <taxon>Betaproteobacteria</taxon>
        <taxon>Burkholderiales</taxon>
        <taxon>Alcaligenaceae</taxon>
        <taxon>Zwartia</taxon>
    </lineage>
</organism>
<keyword evidence="11 19" id="KW-0460">Magnesium</keyword>
<evidence type="ECO:0000256" key="10">
    <source>
        <dbReference type="ARBA" id="ARBA00022840"/>
    </source>
</evidence>
<dbReference type="AlphaFoldDB" id="A0A953NAD4"/>
<dbReference type="GO" id="GO:0008360">
    <property type="term" value="P:regulation of cell shape"/>
    <property type="evidence" value="ECO:0007669"/>
    <property type="project" value="UniProtKB-KW"/>
</dbReference>
<evidence type="ECO:0000313" key="23">
    <source>
        <dbReference type="Proteomes" id="UP000739565"/>
    </source>
</evidence>
<evidence type="ECO:0000259" key="21">
    <source>
        <dbReference type="PROSITE" id="PS50975"/>
    </source>
</evidence>
<evidence type="ECO:0000256" key="11">
    <source>
        <dbReference type="ARBA" id="ARBA00022842"/>
    </source>
</evidence>
<evidence type="ECO:0000256" key="16">
    <source>
        <dbReference type="ARBA" id="ARBA00047614"/>
    </source>
</evidence>
<feature type="active site" evidence="18">
    <location>
        <position position="18"/>
    </location>
</feature>
<proteinExistence type="inferred from homology"/>
<dbReference type="HAMAP" id="MF_00047">
    <property type="entry name" value="Dala_Dala_lig"/>
    <property type="match status" value="1"/>
</dbReference>
<keyword evidence="8 19" id="KW-0479">Metal-binding</keyword>
<dbReference type="GO" id="GO:0071555">
    <property type="term" value="P:cell wall organization"/>
    <property type="evidence" value="ECO:0007669"/>
    <property type="project" value="UniProtKB-KW"/>
</dbReference>
<dbReference type="InterPro" id="IPR005905">
    <property type="entry name" value="D_ala_D_ala"/>
</dbReference>
<feature type="domain" description="ATP-grasp" evidence="21">
    <location>
        <begin position="104"/>
        <end position="303"/>
    </location>
</feature>
<keyword evidence="13 17" id="KW-0573">Peptidoglycan synthesis</keyword>
<dbReference type="EC" id="6.3.2.4" evidence="5 17"/>
<dbReference type="GO" id="GO:0005829">
    <property type="term" value="C:cytosol"/>
    <property type="evidence" value="ECO:0007669"/>
    <property type="project" value="TreeGrafter"/>
</dbReference>
<evidence type="ECO:0000256" key="9">
    <source>
        <dbReference type="ARBA" id="ARBA00022741"/>
    </source>
</evidence>
<keyword evidence="6 17" id="KW-0963">Cytoplasm</keyword>
<dbReference type="PANTHER" id="PTHR23132:SF23">
    <property type="entry name" value="D-ALANINE--D-ALANINE LIGASE B"/>
    <property type="match status" value="1"/>
</dbReference>
<dbReference type="SUPFAM" id="SSF56059">
    <property type="entry name" value="Glutathione synthetase ATP-binding domain-like"/>
    <property type="match status" value="1"/>
</dbReference>
<dbReference type="PROSITE" id="PS00843">
    <property type="entry name" value="DALA_DALA_LIGASE_1"/>
    <property type="match status" value="1"/>
</dbReference>
<protein>
    <recommendedName>
        <fullName evidence="5 17">D-alanine--D-alanine ligase</fullName>
        <ecNumber evidence="5 17">6.3.2.4</ecNumber>
    </recommendedName>
    <alternativeName>
        <fullName evidence="17">D-Ala-D-Ala ligase</fullName>
    </alternativeName>
    <alternativeName>
        <fullName evidence="17">D-alanylalanine synthetase</fullName>
    </alternativeName>
</protein>
<dbReference type="InterPro" id="IPR016185">
    <property type="entry name" value="PreATP-grasp_dom_sf"/>
</dbReference>
<dbReference type="NCBIfam" id="TIGR01205">
    <property type="entry name" value="D_ala_D_alaTIGR"/>
    <property type="match status" value="1"/>
</dbReference>
<comment type="catalytic activity">
    <reaction evidence="16 17">
        <text>2 D-alanine + ATP = D-alanyl-D-alanine + ADP + phosphate + H(+)</text>
        <dbReference type="Rhea" id="RHEA:11224"/>
        <dbReference type="ChEBI" id="CHEBI:15378"/>
        <dbReference type="ChEBI" id="CHEBI:30616"/>
        <dbReference type="ChEBI" id="CHEBI:43474"/>
        <dbReference type="ChEBI" id="CHEBI:57416"/>
        <dbReference type="ChEBI" id="CHEBI:57822"/>
        <dbReference type="ChEBI" id="CHEBI:456216"/>
        <dbReference type="EC" id="6.3.2.4"/>
    </reaction>
</comment>
<evidence type="ECO:0000256" key="4">
    <source>
        <dbReference type="ARBA" id="ARBA00010871"/>
    </source>
</evidence>
<keyword evidence="14 19" id="KW-0464">Manganese</keyword>
<dbReference type="Gene3D" id="3.30.1490.20">
    <property type="entry name" value="ATP-grasp fold, A domain"/>
    <property type="match status" value="1"/>
</dbReference>
<comment type="function">
    <text evidence="2 17">Cell wall formation.</text>
</comment>
<dbReference type="InterPro" id="IPR011095">
    <property type="entry name" value="Dala_Dala_lig_C"/>
</dbReference>
<dbReference type="GO" id="GO:0009252">
    <property type="term" value="P:peptidoglycan biosynthetic process"/>
    <property type="evidence" value="ECO:0007669"/>
    <property type="project" value="UniProtKB-UniRule"/>
</dbReference>
<evidence type="ECO:0000256" key="19">
    <source>
        <dbReference type="PIRSR" id="PIRSR039102-3"/>
    </source>
</evidence>